<organism evidence="3 4">
    <name type="scientific">Tenuifilum thalassicum</name>
    <dbReference type="NCBI Taxonomy" id="2590900"/>
    <lineage>
        <taxon>Bacteria</taxon>
        <taxon>Pseudomonadati</taxon>
        <taxon>Bacteroidota</taxon>
        <taxon>Bacteroidia</taxon>
        <taxon>Bacteroidales</taxon>
        <taxon>Tenuifilaceae</taxon>
        <taxon>Tenuifilum</taxon>
    </lineage>
</organism>
<proteinExistence type="inferred from homology"/>
<evidence type="ECO:0000313" key="4">
    <source>
        <dbReference type="Proteomes" id="UP000500961"/>
    </source>
</evidence>
<dbReference type="Pfam" id="PF01541">
    <property type="entry name" value="GIY-YIG"/>
    <property type="match status" value="1"/>
</dbReference>
<evidence type="ECO:0000259" key="2">
    <source>
        <dbReference type="PROSITE" id="PS50164"/>
    </source>
</evidence>
<dbReference type="KEGG" id="ttz:FHG85_02510"/>
<dbReference type="RefSeq" id="WP_173072697.1">
    <property type="nucleotide sequence ID" value="NZ_CP041345.1"/>
</dbReference>
<dbReference type="SUPFAM" id="SSF82771">
    <property type="entry name" value="GIY-YIG endonuclease"/>
    <property type="match status" value="1"/>
</dbReference>
<accession>A0A7D4BJ20</accession>
<comment type="similarity">
    <text evidence="1">Belongs to the UPF0213 family.</text>
</comment>
<dbReference type="InterPro" id="IPR035901">
    <property type="entry name" value="GIY-YIG_endonuc_sf"/>
</dbReference>
<feature type="domain" description="GIY-YIG" evidence="2">
    <location>
        <begin position="1"/>
        <end position="76"/>
    </location>
</feature>
<gene>
    <name evidence="3" type="ORF">FHG85_02510</name>
</gene>
<name>A0A7D4BJ20_9BACT</name>
<dbReference type="PANTHER" id="PTHR34477:SF5">
    <property type="entry name" value="BSL5627 PROTEIN"/>
    <property type="match status" value="1"/>
</dbReference>
<dbReference type="EMBL" id="CP041345">
    <property type="protein sequence ID" value="QKG79179.1"/>
    <property type="molecule type" value="Genomic_DNA"/>
</dbReference>
<dbReference type="PROSITE" id="PS50164">
    <property type="entry name" value="GIY_YIG"/>
    <property type="match status" value="1"/>
</dbReference>
<dbReference type="CDD" id="cd10449">
    <property type="entry name" value="GIY-YIG_SLX1_like"/>
    <property type="match status" value="1"/>
</dbReference>
<reference evidence="3 4" key="1">
    <citation type="submission" date="2019-07" db="EMBL/GenBank/DDBJ databases">
        <title>Thalassofilum flectens gen. nov., sp. nov., a novel moderate thermophilic anaerobe from a shallow sea hot spring in Kunashir Island (Russia), representing a new family in the order Bacteroidales, and proposal of Thalassofilacea fam. nov.</title>
        <authorList>
            <person name="Kochetkova T.V."/>
            <person name="Podosokorskaya O.A."/>
            <person name="Novikov A."/>
            <person name="Elcheninov A.G."/>
            <person name="Toshchakov S.V."/>
            <person name="Kublanov I.V."/>
        </authorList>
    </citation>
    <scope>NUCLEOTIDE SEQUENCE [LARGE SCALE GENOMIC DNA]</scope>
    <source>
        <strain evidence="3 4">38-H</strain>
    </source>
</reference>
<dbReference type="InterPro" id="IPR000305">
    <property type="entry name" value="GIY-YIG_endonuc"/>
</dbReference>
<keyword evidence="4" id="KW-1185">Reference proteome</keyword>
<dbReference type="Gene3D" id="3.40.1440.10">
    <property type="entry name" value="GIY-YIG endonuclease"/>
    <property type="match status" value="1"/>
</dbReference>
<sequence>MYYVYAIYSERCDKIYIGYTSDLEARLAAHNHPKNKGWTRRYRPWELVYYEEYTSKRDALTRERELKGHKGRDFIRELIGRRG</sequence>
<dbReference type="PANTHER" id="PTHR34477">
    <property type="entry name" value="UPF0213 PROTEIN YHBQ"/>
    <property type="match status" value="1"/>
</dbReference>
<protein>
    <submittedName>
        <fullName evidence="3">GIY-YIG nuclease family protein</fullName>
    </submittedName>
</protein>
<evidence type="ECO:0000256" key="1">
    <source>
        <dbReference type="ARBA" id="ARBA00007435"/>
    </source>
</evidence>
<dbReference type="InterPro" id="IPR050190">
    <property type="entry name" value="UPF0213_domain"/>
</dbReference>
<dbReference type="AlphaFoldDB" id="A0A7D4BJ20"/>
<evidence type="ECO:0000313" key="3">
    <source>
        <dbReference type="EMBL" id="QKG79179.1"/>
    </source>
</evidence>
<dbReference type="Proteomes" id="UP000500961">
    <property type="component" value="Chromosome"/>
</dbReference>